<evidence type="ECO:0000313" key="3">
    <source>
        <dbReference type="Proteomes" id="UP000466586"/>
    </source>
</evidence>
<keyword evidence="1" id="KW-0472">Membrane</keyword>
<dbReference type="AlphaFoldDB" id="A0A7K1Y751"/>
<dbReference type="EMBL" id="WVHT01000002">
    <property type="protein sequence ID" value="MXV50397.1"/>
    <property type="molecule type" value="Genomic_DNA"/>
</dbReference>
<evidence type="ECO:0000313" key="2">
    <source>
        <dbReference type="EMBL" id="MXV50397.1"/>
    </source>
</evidence>
<gene>
    <name evidence="2" type="ORF">GS399_05380</name>
</gene>
<organism evidence="2 3">
    <name type="scientific">Hufsiella arboris</name>
    <dbReference type="NCBI Taxonomy" id="2695275"/>
    <lineage>
        <taxon>Bacteria</taxon>
        <taxon>Pseudomonadati</taxon>
        <taxon>Bacteroidota</taxon>
        <taxon>Sphingobacteriia</taxon>
        <taxon>Sphingobacteriales</taxon>
        <taxon>Sphingobacteriaceae</taxon>
        <taxon>Hufsiella</taxon>
    </lineage>
</organism>
<accession>A0A7K1Y751</accession>
<reference evidence="2 3" key="1">
    <citation type="submission" date="2019-11" db="EMBL/GenBank/DDBJ databases">
        <title>Pedobacter sp. HMF7647 Genome sequencing and assembly.</title>
        <authorList>
            <person name="Kang H."/>
            <person name="Kim H."/>
            <person name="Joh K."/>
        </authorList>
    </citation>
    <scope>NUCLEOTIDE SEQUENCE [LARGE SCALE GENOMIC DNA]</scope>
    <source>
        <strain evidence="2 3">HMF7647</strain>
    </source>
</reference>
<keyword evidence="1" id="KW-1133">Transmembrane helix</keyword>
<name>A0A7K1Y751_9SPHI</name>
<dbReference type="Proteomes" id="UP000466586">
    <property type="component" value="Unassembled WGS sequence"/>
</dbReference>
<dbReference type="RefSeq" id="WP_160843573.1">
    <property type="nucleotide sequence ID" value="NZ_WVHT01000002.1"/>
</dbReference>
<proteinExistence type="predicted"/>
<keyword evidence="1" id="KW-0812">Transmembrane</keyword>
<sequence>MGLRDLKRIKSCLGLELELLPGGGYVLHYCLLSLRGAELRIEAKGSVSGSLEEVLKALPSGIPVSLSLTGKGLLIRQAARVESLGSAVFQEVFPHTDPAAFYCQLAQAGDISWLSVCRREIVDELIAAFKKAGLSLLILSAGPFAVAAVKKHFNHFSPELVFNGHVLNFSDAGQLVSYSFLKDRRAPFPLRIDREILPEEYVVAYGTGFQLLMTGFLEPVRITIPSLENALASLLETKRMHVRAAAILAAFFLILLVNFAVFSFYHSRNEALKDVVDRRSVHAGQSEVLDQSVKLREKLLKKIGWRKGFRFSWVCDQMGRSMPRELRLEKLEINPVAEARSGQLTEPVVFFDRIEVSGDCRETDALNEWIYRLKDMNWVERVVLKQYKPDENEGGHRFRVQIELK</sequence>
<keyword evidence="3" id="KW-1185">Reference proteome</keyword>
<feature type="transmembrane region" description="Helical" evidence="1">
    <location>
        <begin position="244"/>
        <end position="265"/>
    </location>
</feature>
<evidence type="ECO:0000256" key="1">
    <source>
        <dbReference type="SAM" id="Phobius"/>
    </source>
</evidence>
<comment type="caution">
    <text evidence="2">The sequence shown here is derived from an EMBL/GenBank/DDBJ whole genome shotgun (WGS) entry which is preliminary data.</text>
</comment>
<protein>
    <submittedName>
        <fullName evidence="2">Uncharacterized protein</fullName>
    </submittedName>
</protein>